<protein>
    <submittedName>
        <fullName evidence="2">Uncharacterized protein</fullName>
    </submittedName>
</protein>
<dbReference type="AlphaFoldDB" id="W0DF05"/>
<keyword evidence="3" id="KW-1185">Reference proteome</keyword>
<sequence length="124" mass="14680">MRVKFRIVIHKDGKKLSKGDLLGEKDPFWVGVRYITEFRYLEATKWLMLAEDCYEKYLLLALTNLALGQESQAQEFYQEALNYKPCHALEIFLEMPEKGERVQVKEGCNLEELIYTYLHEKRQG</sequence>
<keyword evidence="1" id="KW-0802">TPR repeat</keyword>
<dbReference type="Proteomes" id="UP000018914">
    <property type="component" value="Chromosome"/>
</dbReference>
<dbReference type="PROSITE" id="PS50005">
    <property type="entry name" value="TPR"/>
    <property type="match status" value="1"/>
</dbReference>
<evidence type="ECO:0000313" key="2">
    <source>
        <dbReference type="EMBL" id="AHE95618.1"/>
    </source>
</evidence>
<dbReference type="STRING" id="75906.THERU_01870"/>
<dbReference type="HOGENOM" id="CLU_2072039_0_0_0"/>
<organism evidence="3">
    <name type="scientific">Thermocrinis ruber</name>
    <dbReference type="NCBI Taxonomy" id="75906"/>
    <lineage>
        <taxon>Bacteria</taxon>
        <taxon>Pseudomonadati</taxon>
        <taxon>Aquificota</taxon>
        <taxon>Aquificia</taxon>
        <taxon>Aquificales</taxon>
        <taxon>Aquificaceae</taxon>
        <taxon>Thermocrinis</taxon>
    </lineage>
</organism>
<proteinExistence type="predicted"/>
<dbReference type="KEGG" id="trd:THERU_01870"/>
<gene>
    <name evidence="2" type="ORF">THERU_01870</name>
</gene>
<evidence type="ECO:0000313" key="3">
    <source>
        <dbReference type="Proteomes" id="UP000018914"/>
    </source>
</evidence>
<dbReference type="EMBL" id="CP007028">
    <property type="protein sequence ID" value="AHE95618.1"/>
    <property type="molecule type" value="Genomic_DNA"/>
</dbReference>
<dbReference type="RefSeq" id="WP_025305585.1">
    <property type="nucleotide sequence ID" value="NZ_CP007028.1"/>
</dbReference>
<dbReference type="OrthoDB" id="15316at2"/>
<feature type="repeat" description="TPR" evidence="1">
    <location>
        <begin position="54"/>
        <end position="87"/>
    </location>
</feature>
<name>W0DF05_9AQUI</name>
<accession>W0DF05</accession>
<evidence type="ECO:0000256" key="1">
    <source>
        <dbReference type="PROSITE-ProRule" id="PRU00339"/>
    </source>
</evidence>
<reference evidence="2 3" key="1">
    <citation type="submission" date="2013-12" db="EMBL/GenBank/DDBJ databases">
        <authorList>
            <consortium name="DOE Joint Genome Institute"/>
            <person name="Eisen J."/>
            <person name="Huntemann M."/>
            <person name="Han J."/>
            <person name="Chen A."/>
            <person name="Kyrpides N."/>
            <person name="Mavromatis K."/>
            <person name="Markowitz V."/>
            <person name="Palaniappan K."/>
            <person name="Ivanova N."/>
            <person name="Schaumberg A."/>
            <person name="Pati A."/>
            <person name="Liolios K."/>
            <person name="Nordberg H.P."/>
            <person name="Cantor M.N."/>
            <person name="Hua S.X."/>
            <person name="Woyke T."/>
        </authorList>
    </citation>
    <scope>NUCLEOTIDE SEQUENCE [LARGE SCALE GENOMIC DNA]</scope>
    <source>
        <strain evidence="2 3">DSM 23557</strain>
    </source>
</reference>
<dbReference type="InterPro" id="IPR019734">
    <property type="entry name" value="TPR_rpt"/>
</dbReference>